<keyword evidence="2" id="KW-1185">Reference proteome</keyword>
<proteinExistence type="predicted"/>
<protein>
    <recommendedName>
        <fullName evidence="3">Terminase</fullName>
    </recommendedName>
</protein>
<accession>A0ABT5S495</accession>
<dbReference type="Gene3D" id="3.40.50.300">
    <property type="entry name" value="P-loop containing nucleotide triphosphate hydrolases"/>
    <property type="match status" value="1"/>
</dbReference>
<evidence type="ECO:0000313" key="2">
    <source>
        <dbReference type="Proteomes" id="UP001151478"/>
    </source>
</evidence>
<gene>
    <name evidence="1" type="ORF">N5A56_000095</name>
</gene>
<dbReference type="RefSeq" id="WP_265726966.1">
    <property type="nucleotide sequence ID" value="NZ_JAOSLC020000001.1"/>
</dbReference>
<name>A0ABT5S495_9FLAO</name>
<organism evidence="1 2">
    <name type="scientific">Polaribacter ponticola</name>
    <dbReference type="NCBI Taxonomy" id="2978475"/>
    <lineage>
        <taxon>Bacteria</taxon>
        <taxon>Pseudomonadati</taxon>
        <taxon>Bacteroidota</taxon>
        <taxon>Flavobacteriia</taxon>
        <taxon>Flavobacteriales</taxon>
        <taxon>Flavobacteriaceae</taxon>
    </lineage>
</organism>
<dbReference type="EMBL" id="JAOSLC020000001">
    <property type="protein sequence ID" value="MDD7912927.1"/>
    <property type="molecule type" value="Genomic_DNA"/>
</dbReference>
<dbReference type="InterPro" id="IPR027417">
    <property type="entry name" value="P-loop_NTPase"/>
</dbReference>
<evidence type="ECO:0008006" key="3">
    <source>
        <dbReference type="Google" id="ProtNLM"/>
    </source>
</evidence>
<sequence>MKNKLKFELNDAQLDVVIQIEFGGKKVIYLEWGRGTGKSFILAYIMLRMVQQMPGASFAFVGPTYQQILATMLPSTKNALKKLNIFENIDYVIGKDGTKLGYDAPIYTPDKWNNIMHWSNGCTFQFVSMDNTSSGRGLNSFGEVGDEAVLFDPVKLYNNVTITNRAKEARFENCSLFGAKIYASSTAMTKRGKWFTDKEEFCKLPENRKTHYFIKASAEVNMHNLQDGYLEQIKAEAPSELHYRAEILNERPTEILDGFYPQLKPHHYYVDEENDYLVSITGNYTKASFNCKQDCDIDKSRPLILSIDWGTFSGAIVQQKLPNKHRTLKEFWASQQSDSKDEEDLINDFVEYYAPLPNKTVHLYYGHDGNAKVKKGTNETYGDVLVSLLKKKGWTVYDKSKRKPVAPHNDKYILINMMLKQSSSRYPAIEINEYNCPNLIIGLERAEAKEGKNGIEKVKKDERNSSMNQAHTTHLPDAFDIPIYSIYKHLLKPAKEYWDLPTTM</sequence>
<evidence type="ECO:0000313" key="1">
    <source>
        <dbReference type="EMBL" id="MDD7912927.1"/>
    </source>
</evidence>
<comment type="caution">
    <text evidence="1">The sequence shown here is derived from an EMBL/GenBank/DDBJ whole genome shotgun (WGS) entry which is preliminary data.</text>
</comment>
<dbReference type="Proteomes" id="UP001151478">
    <property type="component" value="Unassembled WGS sequence"/>
</dbReference>
<reference evidence="1" key="1">
    <citation type="submission" date="2023-02" db="EMBL/GenBank/DDBJ databases">
        <title>Polaribacter ponticola sp. nov., isolated from seawater.</title>
        <authorList>
            <person name="Baek J.H."/>
            <person name="Kim J.M."/>
            <person name="Choi D.G."/>
            <person name="Jeon C.O."/>
        </authorList>
    </citation>
    <scope>NUCLEOTIDE SEQUENCE</scope>
    <source>
        <strain evidence="1">MSW5</strain>
    </source>
</reference>